<evidence type="ECO:0000259" key="4">
    <source>
        <dbReference type="Pfam" id="PF01258"/>
    </source>
</evidence>
<dbReference type="EMBL" id="CAFBMT010000010">
    <property type="protein sequence ID" value="CAB4937513.1"/>
    <property type="molecule type" value="Genomic_DNA"/>
</dbReference>
<name>A0A6J7C2L1_9ZZZZ</name>
<dbReference type="AlphaFoldDB" id="A0A6J7C2L1"/>
<evidence type="ECO:0000313" key="8">
    <source>
        <dbReference type="EMBL" id="CAB4852272.1"/>
    </source>
</evidence>
<keyword evidence="3" id="KW-0862">Zinc</keyword>
<dbReference type="EMBL" id="CAFBOL010000034">
    <property type="protein sequence ID" value="CAB4991035.1"/>
    <property type="molecule type" value="Genomic_DNA"/>
</dbReference>
<dbReference type="PANTHER" id="PTHR33823">
    <property type="entry name" value="RNA POLYMERASE-BINDING TRANSCRIPTION FACTOR DKSA-RELATED"/>
    <property type="match status" value="1"/>
</dbReference>
<dbReference type="Gene3D" id="1.20.120.910">
    <property type="entry name" value="DksA, coiled-coil domain"/>
    <property type="match status" value="1"/>
</dbReference>
<dbReference type="InterPro" id="IPR000962">
    <property type="entry name" value="Znf_DskA_TraR"/>
</dbReference>
<reference evidence="8" key="1">
    <citation type="submission" date="2020-05" db="EMBL/GenBank/DDBJ databases">
        <authorList>
            <person name="Chiriac C."/>
            <person name="Salcher M."/>
            <person name="Ghai R."/>
            <person name="Kavagutti S V."/>
        </authorList>
    </citation>
    <scope>NUCLEOTIDE SEQUENCE</scope>
</reference>
<dbReference type="EMBL" id="CAESGF010000008">
    <property type="protein sequence ID" value="CAB4363892.1"/>
    <property type="molecule type" value="Genomic_DNA"/>
</dbReference>
<organism evidence="8">
    <name type="scientific">freshwater metagenome</name>
    <dbReference type="NCBI Taxonomy" id="449393"/>
    <lineage>
        <taxon>unclassified sequences</taxon>
        <taxon>metagenomes</taxon>
        <taxon>ecological metagenomes</taxon>
    </lineage>
</organism>
<evidence type="ECO:0000313" key="7">
    <source>
        <dbReference type="EMBL" id="CAB4834844.1"/>
    </source>
</evidence>
<dbReference type="InterPro" id="IPR020458">
    <property type="entry name" value="Znf_DskA_TraR_CS"/>
</dbReference>
<evidence type="ECO:0000256" key="2">
    <source>
        <dbReference type="ARBA" id="ARBA00022771"/>
    </source>
</evidence>
<dbReference type="Pfam" id="PF01258">
    <property type="entry name" value="zf-dskA_traR"/>
    <property type="match status" value="1"/>
</dbReference>
<accession>A0A6J7C2L1</accession>
<feature type="domain" description="Zinc finger DksA/TraR C4-type" evidence="4">
    <location>
        <begin position="90"/>
        <end position="119"/>
    </location>
</feature>
<protein>
    <submittedName>
        <fullName evidence="8">Unannotated protein</fullName>
    </submittedName>
</protein>
<sequence>MREITLRERCALRGAAMAELQTLEQQISALARSFDDIVAGQSLVNTDDEHDPEGSTIAFERSQVSALLRQAKDDRTALLMSLTRMDEPGYGVCEVCKEFIGVERLLVLPAATKCINCAR</sequence>
<evidence type="ECO:0000313" key="6">
    <source>
        <dbReference type="EMBL" id="CAB4701019.1"/>
    </source>
</evidence>
<evidence type="ECO:0000256" key="3">
    <source>
        <dbReference type="ARBA" id="ARBA00022833"/>
    </source>
</evidence>
<dbReference type="PROSITE" id="PS01102">
    <property type="entry name" value="ZF_DKSA_1"/>
    <property type="match status" value="1"/>
</dbReference>
<evidence type="ECO:0000313" key="5">
    <source>
        <dbReference type="EMBL" id="CAB4363892.1"/>
    </source>
</evidence>
<keyword evidence="1" id="KW-0479">Metal-binding</keyword>
<evidence type="ECO:0000313" key="9">
    <source>
        <dbReference type="EMBL" id="CAB4937513.1"/>
    </source>
</evidence>
<keyword evidence="2" id="KW-0863">Zinc-finger</keyword>
<gene>
    <name evidence="6" type="ORF">UFOPK2656_00058</name>
    <name evidence="7" type="ORF">UFOPK3099_02615</name>
    <name evidence="8" type="ORF">UFOPK3267_01990</name>
    <name evidence="9" type="ORF">UFOPK3651_01908</name>
    <name evidence="10" type="ORF">UFOPK3931_01474</name>
    <name evidence="5" type="ORF">UFOPK4189_01662</name>
</gene>
<dbReference type="PROSITE" id="PS51128">
    <property type="entry name" value="ZF_DKSA_2"/>
    <property type="match status" value="1"/>
</dbReference>
<evidence type="ECO:0000256" key="1">
    <source>
        <dbReference type="ARBA" id="ARBA00022723"/>
    </source>
</evidence>
<dbReference type="GO" id="GO:0008270">
    <property type="term" value="F:zinc ion binding"/>
    <property type="evidence" value="ECO:0007669"/>
    <property type="project" value="UniProtKB-KW"/>
</dbReference>
<evidence type="ECO:0000313" key="10">
    <source>
        <dbReference type="EMBL" id="CAB4991035.1"/>
    </source>
</evidence>
<dbReference type="EMBL" id="CAFBIY010000120">
    <property type="protein sequence ID" value="CAB4852272.1"/>
    <property type="molecule type" value="Genomic_DNA"/>
</dbReference>
<dbReference type="EMBL" id="CAEZYF010000001">
    <property type="protein sequence ID" value="CAB4701019.1"/>
    <property type="molecule type" value="Genomic_DNA"/>
</dbReference>
<proteinExistence type="predicted"/>
<dbReference type="SUPFAM" id="SSF57716">
    <property type="entry name" value="Glucocorticoid receptor-like (DNA-binding domain)"/>
    <property type="match status" value="1"/>
</dbReference>
<dbReference type="EMBL" id="CAFAAV010000275">
    <property type="protein sequence ID" value="CAB4834844.1"/>
    <property type="molecule type" value="Genomic_DNA"/>
</dbReference>